<dbReference type="InterPro" id="IPR027417">
    <property type="entry name" value="P-loop_NTPase"/>
</dbReference>
<evidence type="ECO:0000313" key="2">
    <source>
        <dbReference type="Proteomes" id="UP000316030"/>
    </source>
</evidence>
<evidence type="ECO:0008006" key="3">
    <source>
        <dbReference type="Google" id="ProtNLM"/>
    </source>
</evidence>
<dbReference type="Gene3D" id="3.40.50.300">
    <property type="entry name" value="P-loop containing nucleotide triphosphate hydrolases"/>
    <property type="match status" value="1"/>
</dbReference>
<sequence>MSNFDYFVVFAEMRTGSNFLEANLNAFEGVTCHGEAFNPHFIGYPNKDTILDVTQGEREQDPLRLLATIRDKTDGLGGFRYFHDHDPRVLQAMLDDPRCAKIVLTRNPAESYVSWKIAQSTGQWKLTNMKRRKGGTAQFSDQEFEVHLAALQEFQVRLLNALQVSGQTAFYIDYEDLQNLDVINGLGRWLGVAAPLTELDGKLKKQNPEPLSAKVENFEDMGKALSGLDRFNLTRTPNFEPRRGGGVPGYVAAAKARLLYMPIPGGPDEDVTAWMAALDGVETDALQSGFSQKTLRQWRAANTGFRSFTVLRHPLERAHSTFCRRILADGPGAFSRIRKTLCQVYDLPLPKSGLPEGYDAAAHRAAFMAFLDFVQINILGQTSIRIDPNWASQSEVLKGFAPVAQPDFVIREDELTHMLPLIAANVGYAEAPVPTAIVADLPVGLEQIYDADIEAKAAQIYQRDYMQFGFGAWGDQAA</sequence>
<name>A0A521AVD2_9RHOB</name>
<reference evidence="1 2" key="1">
    <citation type="submission" date="2017-05" db="EMBL/GenBank/DDBJ databases">
        <authorList>
            <person name="Varghese N."/>
            <person name="Submissions S."/>
        </authorList>
    </citation>
    <scope>NUCLEOTIDE SEQUENCE [LARGE SCALE GENOMIC DNA]</scope>
    <source>
        <strain evidence="1 2">DSM 29506</strain>
    </source>
</reference>
<organism evidence="1 2">
    <name type="scientific">Thalassovita litoralis</name>
    <dbReference type="NCBI Taxonomy" id="1010611"/>
    <lineage>
        <taxon>Bacteria</taxon>
        <taxon>Pseudomonadati</taxon>
        <taxon>Pseudomonadota</taxon>
        <taxon>Alphaproteobacteria</taxon>
        <taxon>Rhodobacterales</taxon>
        <taxon>Roseobacteraceae</taxon>
        <taxon>Thalassovita</taxon>
    </lineage>
</organism>
<keyword evidence="2" id="KW-1185">Reference proteome</keyword>
<dbReference type="EMBL" id="FXTO01000001">
    <property type="protein sequence ID" value="SMO38530.1"/>
    <property type="molecule type" value="Genomic_DNA"/>
</dbReference>
<accession>A0A521AVD2</accession>
<dbReference type="AlphaFoldDB" id="A0A521AVD2"/>
<evidence type="ECO:0000313" key="1">
    <source>
        <dbReference type="EMBL" id="SMO38530.1"/>
    </source>
</evidence>
<protein>
    <recommendedName>
        <fullName evidence="3">Nodulation protein NodH</fullName>
    </recommendedName>
</protein>
<dbReference type="SUPFAM" id="SSF52540">
    <property type="entry name" value="P-loop containing nucleoside triphosphate hydrolases"/>
    <property type="match status" value="1"/>
</dbReference>
<gene>
    <name evidence="1" type="ORF">SAMN06265173_101375</name>
</gene>
<dbReference type="Proteomes" id="UP000316030">
    <property type="component" value="Unassembled WGS sequence"/>
</dbReference>
<proteinExistence type="predicted"/>